<sequence>MSIFFKIRTSNNILTETFVKKNPRHRKNKERGGEQSKEREHNFAFNELMGEPAQYQSPRIIEHPTDLVVKKNEPATLNCKVEGKPEPTIEWFKDGEPVNTSDKKSHRVLFKNGALFFYRTMQSKKEQDGGIYWCVAKNHVGKAVSRHATLQIAGKIVMKNAYTYTHIQSAHIFIYKIFNTS</sequence>
<dbReference type="InterPro" id="IPR007110">
    <property type="entry name" value="Ig-like_dom"/>
</dbReference>
<dbReference type="Proteomes" id="UP000078200">
    <property type="component" value="Unassembled WGS sequence"/>
</dbReference>
<dbReference type="InterPro" id="IPR003598">
    <property type="entry name" value="Ig_sub2"/>
</dbReference>
<organism evidence="6 7">
    <name type="scientific">Glossina austeni</name>
    <name type="common">Savannah tsetse fly</name>
    <dbReference type="NCBI Taxonomy" id="7395"/>
    <lineage>
        <taxon>Eukaryota</taxon>
        <taxon>Metazoa</taxon>
        <taxon>Ecdysozoa</taxon>
        <taxon>Arthropoda</taxon>
        <taxon>Hexapoda</taxon>
        <taxon>Insecta</taxon>
        <taxon>Pterygota</taxon>
        <taxon>Neoptera</taxon>
        <taxon>Endopterygota</taxon>
        <taxon>Diptera</taxon>
        <taxon>Brachycera</taxon>
        <taxon>Muscomorpha</taxon>
        <taxon>Hippoboscoidea</taxon>
        <taxon>Glossinidae</taxon>
        <taxon>Glossina</taxon>
    </lineage>
</organism>
<evidence type="ECO:0000259" key="5">
    <source>
        <dbReference type="PROSITE" id="PS50835"/>
    </source>
</evidence>
<evidence type="ECO:0000256" key="2">
    <source>
        <dbReference type="ARBA" id="ARBA00023157"/>
    </source>
</evidence>
<evidence type="ECO:0000256" key="3">
    <source>
        <dbReference type="ARBA" id="ARBA00023319"/>
    </source>
</evidence>
<dbReference type="GO" id="GO:0005886">
    <property type="term" value="C:plasma membrane"/>
    <property type="evidence" value="ECO:0007669"/>
    <property type="project" value="TreeGrafter"/>
</dbReference>
<dbReference type="EnsemblMetazoa" id="GAUT017245-RA">
    <property type="protein sequence ID" value="GAUT017245-PA"/>
    <property type="gene ID" value="GAUT017245"/>
</dbReference>
<dbReference type="Gene3D" id="2.60.40.10">
    <property type="entry name" value="Immunoglobulins"/>
    <property type="match status" value="1"/>
</dbReference>
<protein>
    <submittedName>
        <fullName evidence="6">Ig-like domain-containing protein</fullName>
    </submittedName>
</protein>
<dbReference type="PROSITE" id="PS50835">
    <property type="entry name" value="IG_LIKE"/>
    <property type="match status" value="1"/>
</dbReference>
<dbReference type="InterPro" id="IPR013098">
    <property type="entry name" value="Ig_I-set"/>
</dbReference>
<dbReference type="SUPFAM" id="SSF48726">
    <property type="entry name" value="Immunoglobulin"/>
    <property type="match status" value="1"/>
</dbReference>
<keyword evidence="3" id="KW-0393">Immunoglobulin domain</keyword>
<dbReference type="PANTHER" id="PTHR45080:SF8">
    <property type="entry name" value="IG-LIKE DOMAIN-CONTAINING PROTEIN"/>
    <property type="match status" value="1"/>
</dbReference>
<reference evidence="6" key="1">
    <citation type="submission" date="2020-05" db="UniProtKB">
        <authorList>
            <consortium name="EnsemblMetazoa"/>
        </authorList>
    </citation>
    <scope>IDENTIFICATION</scope>
    <source>
        <strain evidence="6">TTRI</strain>
    </source>
</reference>
<dbReference type="SMART" id="SM00409">
    <property type="entry name" value="IG"/>
    <property type="match status" value="1"/>
</dbReference>
<dbReference type="VEuPathDB" id="VectorBase:GAUT017245"/>
<proteinExistence type="predicted"/>
<feature type="domain" description="Ig-like" evidence="5">
    <location>
        <begin position="58"/>
        <end position="151"/>
    </location>
</feature>
<dbReference type="GO" id="GO:0050808">
    <property type="term" value="P:synapse organization"/>
    <property type="evidence" value="ECO:0007669"/>
    <property type="project" value="TreeGrafter"/>
</dbReference>
<dbReference type="AlphaFoldDB" id="A0A1A9UVN9"/>
<keyword evidence="1" id="KW-0732">Signal</keyword>
<dbReference type="STRING" id="7395.A0A1A9UVN9"/>
<dbReference type="GO" id="GO:0008046">
    <property type="term" value="F:axon guidance receptor activity"/>
    <property type="evidence" value="ECO:0007669"/>
    <property type="project" value="TreeGrafter"/>
</dbReference>
<feature type="region of interest" description="Disordered" evidence="4">
    <location>
        <begin position="20"/>
        <end position="39"/>
    </location>
</feature>
<name>A0A1A9UVN9_GLOAU</name>
<evidence type="ECO:0000313" key="7">
    <source>
        <dbReference type="Proteomes" id="UP000078200"/>
    </source>
</evidence>
<evidence type="ECO:0000256" key="1">
    <source>
        <dbReference type="ARBA" id="ARBA00022729"/>
    </source>
</evidence>
<dbReference type="InterPro" id="IPR036179">
    <property type="entry name" value="Ig-like_dom_sf"/>
</dbReference>
<dbReference type="FunFam" id="2.60.40.10:FF:000026">
    <property type="entry name" value="roundabout homolog 2 isoform X1"/>
    <property type="match status" value="1"/>
</dbReference>
<keyword evidence="2" id="KW-1015">Disulfide bond</keyword>
<dbReference type="SMART" id="SM00408">
    <property type="entry name" value="IGc2"/>
    <property type="match status" value="1"/>
</dbReference>
<evidence type="ECO:0000256" key="4">
    <source>
        <dbReference type="SAM" id="MobiDB-lite"/>
    </source>
</evidence>
<evidence type="ECO:0000313" key="6">
    <source>
        <dbReference type="EnsemblMetazoa" id="GAUT017245-PA"/>
    </source>
</evidence>
<feature type="compositionally biased region" description="Basic and acidic residues" evidence="4">
    <location>
        <begin position="30"/>
        <end position="39"/>
    </location>
</feature>
<dbReference type="GO" id="GO:0043025">
    <property type="term" value="C:neuronal cell body"/>
    <property type="evidence" value="ECO:0007669"/>
    <property type="project" value="TreeGrafter"/>
</dbReference>
<keyword evidence="7" id="KW-1185">Reference proteome</keyword>
<dbReference type="GO" id="GO:0030424">
    <property type="term" value="C:axon"/>
    <property type="evidence" value="ECO:0007669"/>
    <property type="project" value="TreeGrafter"/>
</dbReference>
<dbReference type="InterPro" id="IPR003599">
    <property type="entry name" value="Ig_sub"/>
</dbReference>
<dbReference type="Pfam" id="PF07679">
    <property type="entry name" value="I-set"/>
    <property type="match status" value="1"/>
</dbReference>
<dbReference type="InterPro" id="IPR050958">
    <property type="entry name" value="Cell_Adh-Cytoskel_Orgn"/>
</dbReference>
<dbReference type="PANTHER" id="PTHR45080">
    <property type="entry name" value="CONTACTIN 5"/>
    <property type="match status" value="1"/>
</dbReference>
<dbReference type="GO" id="GO:0007156">
    <property type="term" value="P:homophilic cell adhesion via plasma membrane adhesion molecules"/>
    <property type="evidence" value="ECO:0007669"/>
    <property type="project" value="TreeGrafter"/>
</dbReference>
<dbReference type="InterPro" id="IPR013783">
    <property type="entry name" value="Ig-like_fold"/>
</dbReference>
<accession>A0A1A9UVN9</accession>